<evidence type="ECO:0000256" key="3">
    <source>
        <dbReference type="ARBA" id="ARBA00023125"/>
    </source>
</evidence>
<reference evidence="6 7" key="1">
    <citation type="submission" date="2016-10" db="EMBL/GenBank/DDBJ databases">
        <authorList>
            <person name="de Groot N.N."/>
        </authorList>
    </citation>
    <scope>NUCLEOTIDE SEQUENCE [LARGE SCALE GENOMIC DNA]</scope>
    <source>
        <strain evidence="6 7">DSM 1801</strain>
    </source>
</reference>
<dbReference type="GO" id="GO:0032993">
    <property type="term" value="C:protein-DNA complex"/>
    <property type="evidence" value="ECO:0007669"/>
    <property type="project" value="TreeGrafter"/>
</dbReference>
<keyword evidence="4" id="KW-0804">Transcription</keyword>
<dbReference type="OrthoDB" id="9803714at2"/>
<dbReference type="STRING" id="29364.SAMN04487772_10556"/>
<dbReference type="Gene3D" id="3.40.190.290">
    <property type="match status" value="1"/>
</dbReference>
<dbReference type="PANTHER" id="PTHR30346:SF0">
    <property type="entry name" value="HCA OPERON TRANSCRIPTIONAL ACTIVATOR HCAR"/>
    <property type="match status" value="1"/>
</dbReference>
<dbReference type="AlphaFoldDB" id="A0A1I0ADA2"/>
<dbReference type="Pfam" id="PF03466">
    <property type="entry name" value="LysR_substrate"/>
    <property type="match status" value="1"/>
</dbReference>
<dbReference type="PRINTS" id="PR00039">
    <property type="entry name" value="HTHLYSR"/>
</dbReference>
<dbReference type="GO" id="GO:0003677">
    <property type="term" value="F:DNA binding"/>
    <property type="evidence" value="ECO:0007669"/>
    <property type="project" value="UniProtKB-KW"/>
</dbReference>
<dbReference type="Proteomes" id="UP000199800">
    <property type="component" value="Unassembled WGS sequence"/>
</dbReference>
<dbReference type="GO" id="GO:0003700">
    <property type="term" value="F:DNA-binding transcription factor activity"/>
    <property type="evidence" value="ECO:0007669"/>
    <property type="project" value="InterPro"/>
</dbReference>
<keyword evidence="7" id="KW-1185">Reference proteome</keyword>
<dbReference type="SUPFAM" id="SSF46785">
    <property type="entry name" value="Winged helix' DNA-binding domain"/>
    <property type="match status" value="1"/>
</dbReference>
<evidence type="ECO:0000313" key="7">
    <source>
        <dbReference type="Proteomes" id="UP000199800"/>
    </source>
</evidence>
<dbReference type="InterPro" id="IPR005119">
    <property type="entry name" value="LysR_subst-bd"/>
</dbReference>
<evidence type="ECO:0000256" key="4">
    <source>
        <dbReference type="ARBA" id="ARBA00023163"/>
    </source>
</evidence>
<name>A0A1I0ADA2_9FIRM</name>
<organism evidence="6 7">
    <name type="scientific">[Clostridium] polysaccharolyticum</name>
    <dbReference type="NCBI Taxonomy" id="29364"/>
    <lineage>
        <taxon>Bacteria</taxon>
        <taxon>Bacillati</taxon>
        <taxon>Bacillota</taxon>
        <taxon>Clostridia</taxon>
        <taxon>Lachnospirales</taxon>
        <taxon>Lachnospiraceae</taxon>
    </lineage>
</organism>
<dbReference type="PROSITE" id="PS50931">
    <property type="entry name" value="HTH_LYSR"/>
    <property type="match status" value="1"/>
</dbReference>
<dbReference type="InterPro" id="IPR000847">
    <property type="entry name" value="LysR_HTH_N"/>
</dbReference>
<comment type="similarity">
    <text evidence="1">Belongs to the LysR transcriptional regulatory family.</text>
</comment>
<feature type="domain" description="HTH lysR-type" evidence="5">
    <location>
        <begin position="1"/>
        <end position="58"/>
    </location>
</feature>
<dbReference type="InterPro" id="IPR036388">
    <property type="entry name" value="WH-like_DNA-bd_sf"/>
</dbReference>
<keyword evidence="2" id="KW-0805">Transcription regulation</keyword>
<gene>
    <name evidence="6" type="ORF">SAMN04487772_10556</name>
</gene>
<protein>
    <submittedName>
        <fullName evidence="6">DNA-binding transcriptional regulator, LysR family</fullName>
    </submittedName>
</protein>
<dbReference type="FunFam" id="1.10.10.10:FF:000001">
    <property type="entry name" value="LysR family transcriptional regulator"/>
    <property type="match status" value="1"/>
</dbReference>
<dbReference type="Pfam" id="PF00126">
    <property type="entry name" value="HTH_1"/>
    <property type="match status" value="1"/>
</dbReference>
<evidence type="ECO:0000259" key="5">
    <source>
        <dbReference type="PROSITE" id="PS50931"/>
    </source>
</evidence>
<dbReference type="InterPro" id="IPR036390">
    <property type="entry name" value="WH_DNA-bd_sf"/>
</dbReference>
<keyword evidence="3 6" id="KW-0238">DNA-binding</keyword>
<dbReference type="SUPFAM" id="SSF53850">
    <property type="entry name" value="Periplasmic binding protein-like II"/>
    <property type="match status" value="1"/>
</dbReference>
<dbReference type="RefSeq" id="WP_092476937.1">
    <property type="nucleotide sequence ID" value="NZ_FOHN01000005.1"/>
</dbReference>
<sequence length="303" mass="34886">MTILQLKYVIAIASSSSMREAASKLYVSQPALSTTVRELEEELGIQIFQRTNKGIKLTQDGMEFLAYAKQAVSQYVIIEDRYIGLDRERKHFSVSMQHYVFAVHAFIETLKKFPYSKYTYAVHETKTDEVLGNVRDLKSEIGIISYSGNNEKVLKKLFREYQLQFYPLMKKDTYAYVWKEHPLAHLKEVSLEELSEYPCVSFDQNSQNEFYLSEEALGDYDFQKLIKSNDRATSAEIMAGLNGYSIGTGIMTDSVALTDGFVCVKLKEEDPLTIGYIVRKNHNLSEIGERYIEELNKYKEVEP</sequence>
<dbReference type="PANTHER" id="PTHR30346">
    <property type="entry name" value="TRANSCRIPTIONAL DUAL REGULATOR HCAR-RELATED"/>
    <property type="match status" value="1"/>
</dbReference>
<evidence type="ECO:0000256" key="1">
    <source>
        <dbReference type="ARBA" id="ARBA00009437"/>
    </source>
</evidence>
<proteinExistence type="inferred from homology"/>
<dbReference type="EMBL" id="FOHN01000005">
    <property type="protein sequence ID" value="SES91249.1"/>
    <property type="molecule type" value="Genomic_DNA"/>
</dbReference>
<evidence type="ECO:0000256" key="2">
    <source>
        <dbReference type="ARBA" id="ARBA00023015"/>
    </source>
</evidence>
<accession>A0A1I0ADA2</accession>
<evidence type="ECO:0000313" key="6">
    <source>
        <dbReference type="EMBL" id="SES91249.1"/>
    </source>
</evidence>
<dbReference type="Gene3D" id="1.10.10.10">
    <property type="entry name" value="Winged helix-like DNA-binding domain superfamily/Winged helix DNA-binding domain"/>
    <property type="match status" value="1"/>
</dbReference>
<dbReference type="CDD" id="cd05466">
    <property type="entry name" value="PBP2_LTTR_substrate"/>
    <property type="match status" value="1"/>
</dbReference>